<feature type="chain" id="PRO_5003188573" description="TANFOR domain-containing protein" evidence="2">
    <location>
        <begin position="20"/>
        <end position="2041"/>
    </location>
</feature>
<feature type="compositionally biased region" description="Polar residues" evidence="1">
    <location>
        <begin position="1059"/>
        <end position="1077"/>
    </location>
</feature>
<sequence>MKKLYILIIFLFLLIPAFAQNNVRVNVIIPPPYPDYLSYYREPGKMVITIQNLSGARQEVYLRGIIKGVDNQREISTKPEYRPLRPIIIPQGVGQTVTVSAADIMELYKPENLNFYSTDVSRISASDRVGEGTYSICIRAYDFNAPQRALSSDQTGCTTILMRNIESPMLIQPVEEASIKAVGTQNIVFSWTRPAGTSVGTKYILKIVEIFGENRNPNDAYLAATTPAFFEKELSNNVYVYGPADPPLLAGRKYAWAVTAVESSRSRVNGNYQNEGRSEIRSFTYELPNYNISAPVVPKVITPVVIAKKEDVTPPVVILDQPMQAKILDAVICDCKETLPVGTNTTIAVNDKVKVNSFDLTVLNIEKEENGKFTGTGTIPVPFINSATIRLRVKFIELQAVNSGGAKKMVAGAVKGIRRTDMSLLPATNAPDFSPAPLSSSDIHQIDQFFEQQSSQLSSNMSDALNNIGYELPIGMNGGKYTIGITEVNFSPTQAWFNAVASMPIPDGNAKAAFEMSGACFKPTDFCGEFKLRLKEELNLPSIGMKLVPGDVQGEGTYMVFKKKFQELSIALDYTFPSGMGIMDVSTGQSATARLTAKTTAGWTDWLAKAKLPDFYISGMPSLTFSLAGKDMWYDHSDLQNPTGMPSMIKVGNETYTEIGAKTWHGFYLPELSVILPGAIKNTGRADGKALIMTKDLLIDRNGFTGIVKKAGTQPIVSIGDGSLSGWYASIDDVNLLFFKSGFRESSMTGKVVLPGTGDPNQAANQLNYTSLLTYASGEGIKYSFNIAPKDQLKFDVLFATAHINNTSHITVQADGQNGFLAKATLNGGLSIGNLKQQQTNSIISFELPQLELKNFKLMTKAPYWDKEGFVLGFASPQKKVAGFNFTMEKPEIHLAVTDVVEAGLTFKGQLAFVDESFNCAASASASIYSKFTLENQRIKWAGLGARVNDISLAAGTTIGPLTLEGAVMYYNRQNDEGFVGALSAGVAEMFQVTMRARFGTTSDGLGKFKYFDFNALADFGQTGIPIAPPIPISFYGFGGGVYYNLKINNASQLSSNDAKSKLTSSEAQNKPSNSSGPMALLDYNPANLQLVPSRGSFGLQATVLLGLTSRNIFDADATLSMQFNPSGGVSNIKFVGNARVLTDVSEPLHNRRKKSTGVGSLTINYDFAEKAFLTNVQVEMGVPYVDDKKWINVIGRLEIASNKSGWWIYAGRPEGYGSGPNSVKLLRKDILGGSSKDYFFNGSSYFEVGSVVDPMPDLPQDVKDLVGIGGNNQGDKLRRPAEVPGRGNYNPNKKNSGLIVGSHTRMNMSGEFLVFFADLTSLTGFDISVLNQVTCMNNPNAGGPGGWYATGQAYFGAKAKVGIKINLLLIKGKFTIFDAGAAALIKVGLPDPTYVDGYIGGYFNILDGVVKGKFNFHVGLGEECKMPADALAGIDIISEINPVTNGELVPVNTEPNVLFNLQVGKDFVLEEGPDKNGNPVIRVFLFDQDCIEASVNGKKVNLHNIGKGRDFNHLFAVNPQLINSGSSSFLDKNTTYNFKVIAYLKEAKYVKKGNQVQFDSWQFVKENPNGNKRASQSMQTTFKTDEGLDIIPENYYLETVPTHGMKYLPYAHNKPLSIRLNKMINFERNFRKVEKNSEIIIRVFENGNQIGTDLPAKIDISKGQINTTLIQTNNLPFNLKKGSKYICLLLVKNPVDNSADLTSTLLEKTGVLQGQNSLTKEAKEKFEEIRLVTRANLQNNRLLPGEFVLGGFNFTTSEFPYYEDKFNAMAVNSVTLKDESSNSPGALLGLVNSPIINNQTSPAIAKTILDKWVPKDEEGNYKILIGDLVNLPAFVTFTGETFSSTNYKENNKNDLTFVDVQGKQFTIPFFDKTLQFLSKKSGVPLEKFKVEYANLPKNAGKECSTTNYTYYTLLNTNAPGGVHPTTLPNKEYNSVDGPIINLSFANSSALTGLDFLPSMLKNVISANYQIAKSITYCKEYNTLPATNIIQERINVFIDSRINPGFNSTSTWQTINQLTNSFGKGLDSQQLGQQVNASLAR</sequence>
<keyword evidence="4" id="KW-1185">Reference proteome</keyword>
<feature type="region of interest" description="Disordered" evidence="1">
    <location>
        <begin position="1059"/>
        <end position="1079"/>
    </location>
</feature>
<dbReference type="eggNOG" id="COG0419">
    <property type="taxonomic scope" value="Bacteria"/>
</dbReference>
<dbReference type="EMBL" id="CP002305">
    <property type="protein sequence ID" value="ADQ16443.1"/>
    <property type="molecule type" value="Genomic_DNA"/>
</dbReference>
<dbReference type="KEGG" id="lby:Lbys_0681"/>
<proteinExistence type="predicted"/>
<dbReference type="eggNOG" id="COG3179">
    <property type="taxonomic scope" value="Bacteria"/>
</dbReference>
<dbReference type="RefSeq" id="WP_013407495.1">
    <property type="nucleotide sequence ID" value="NC_014655.1"/>
</dbReference>
<name>E4RZA4_LEAB4</name>
<dbReference type="HOGENOM" id="CLU_233261_0_0_10"/>
<dbReference type="OrthoDB" id="1521695at2"/>
<feature type="signal peptide" evidence="2">
    <location>
        <begin position="1"/>
        <end position="19"/>
    </location>
</feature>
<reference evidence="3 4" key="2">
    <citation type="journal article" date="2011" name="Stand. Genomic Sci.">
        <title>Complete genome sequence of Leadbetterella byssophila type strain (4M15).</title>
        <authorList>
            <person name="Abt B."/>
            <person name="Teshima H."/>
            <person name="Lucas S."/>
            <person name="Lapidus A."/>
            <person name="Del Rio T.G."/>
            <person name="Nolan M."/>
            <person name="Tice H."/>
            <person name="Cheng J.F."/>
            <person name="Pitluck S."/>
            <person name="Liolios K."/>
            <person name="Pagani I."/>
            <person name="Ivanova N."/>
            <person name="Mavromatis K."/>
            <person name="Pati A."/>
            <person name="Tapia R."/>
            <person name="Han C."/>
            <person name="Goodwin L."/>
            <person name="Chen A."/>
            <person name="Palaniappan K."/>
            <person name="Land M."/>
            <person name="Hauser L."/>
            <person name="Chang Y.J."/>
            <person name="Jeffries C.D."/>
            <person name="Rohde M."/>
            <person name="Goker M."/>
            <person name="Tindall B.J."/>
            <person name="Detter J.C."/>
            <person name="Woyke T."/>
            <person name="Bristow J."/>
            <person name="Eisen J.A."/>
            <person name="Markowitz V."/>
            <person name="Hugenholtz P."/>
            <person name="Klenk H.P."/>
            <person name="Kyrpides N.C."/>
        </authorList>
    </citation>
    <scope>NUCLEOTIDE SEQUENCE [LARGE SCALE GENOMIC DNA]</scope>
    <source>
        <strain evidence="4">DSM 17132 / JCM 16389 / KACC 11308 / NBRC 106382 / 4M15</strain>
    </source>
</reference>
<evidence type="ECO:0000256" key="2">
    <source>
        <dbReference type="SAM" id="SignalP"/>
    </source>
</evidence>
<keyword evidence="2" id="KW-0732">Signal</keyword>
<evidence type="ECO:0000313" key="4">
    <source>
        <dbReference type="Proteomes" id="UP000007435"/>
    </source>
</evidence>
<reference key="1">
    <citation type="submission" date="2010-11" db="EMBL/GenBank/DDBJ databases">
        <title>The complete genome of Leadbetterella byssophila DSM 17132.</title>
        <authorList>
            <consortium name="US DOE Joint Genome Institute (JGI-PGF)"/>
            <person name="Lucas S."/>
            <person name="Copeland A."/>
            <person name="Lapidus A."/>
            <person name="Glavina del Rio T."/>
            <person name="Dalin E."/>
            <person name="Tice H."/>
            <person name="Bruce D."/>
            <person name="Goodwin L."/>
            <person name="Pitluck S."/>
            <person name="Kyrpides N."/>
            <person name="Mavromatis K."/>
            <person name="Ivanova N."/>
            <person name="Teshima H."/>
            <person name="Brettin T."/>
            <person name="Detter J.C."/>
            <person name="Han C."/>
            <person name="Tapia R."/>
            <person name="Land M."/>
            <person name="Hauser L."/>
            <person name="Markowitz V."/>
            <person name="Cheng J.-F."/>
            <person name="Hugenholtz P."/>
            <person name="Woyke T."/>
            <person name="Wu D."/>
            <person name="Tindall B."/>
            <person name="Pomrenke H.G."/>
            <person name="Brambilla E."/>
            <person name="Klenk H.-P."/>
            <person name="Eisen J.A."/>
        </authorList>
    </citation>
    <scope>NUCLEOTIDE SEQUENCE [LARGE SCALE GENOMIC DNA]</scope>
    <source>
        <strain>DSM 17132</strain>
    </source>
</reference>
<gene>
    <name evidence="3" type="ordered locus">Lbys_0681</name>
</gene>
<organism evidence="3 4">
    <name type="scientific">Leadbetterella byssophila (strain DSM 17132 / JCM 16389 / KACC 11308 / NBRC 106382 / 4M15)</name>
    <dbReference type="NCBI Taxonomy" id="649349"/>
    <lineage>
        <taxon>Bacteria</taxon>
        <taxon>Pseudomonadati</taxon>
        <taxon>Bacteroidota</taxon>
        <taxon>Cytophagia</taxon>
        <taxon>Cytophagales</taxon>
        <taxon>Leadbetterellaceae</taxon>
        <taxon>Leadbetterella</taxon>
    </lineage>
</organism>
<dbReference type="STRING" id="649349.Lbys_0681"/>
<accession>E4RZA4</accession>
<evidence type="ECO:0008006" key="5">
    <source>
        <dbReference type="Google" id="ProtNLM"/>
    </source>
</evidence>
<protein>
    <recommendedName>
        <fullName evidence="5">TANFOR domain-containing protein</fullName>
    </recommendedName>
</protein>
<evidence type="ECO:0000256" key="1">
    <source>
        <dbReference type="SAM" id="MobiDB-lite"/>
    </source>
</evidence>
<dbReference type="Proteomes" id="UP000007435">
    <property type="component" value="Chromosome"/>
</dbReference>
<evidence type="ECO:0000313" key="3">
    <source>
        <dbReference type="EMBL" id="ADQ16443.1"/>
    </source>
</evidence>